<evidence type="ECO:0000313" key="6">
    <source>
        <dbReference type="EMBL" id="NMM46421.1"/>
    </source>
</evidence>
<dbReference type="GO" id="GO:0000976">
    <property type="term" value="F:transcription cis-regulatory region binding"/>
    <property type="evidence" value="ECO:0007669"/>
    <property type="project" value="TreeGrafter"/>
</dbReference>
<proteinExistence type="predicted"/>
<comment type="caution">
    <text evidence="6">The sequence shown here is derived from an EMBL/GenBank/DDBJ whole genome shotgun (WGS) entry which is preliminary data.</text>
</comment>
<feature type="domain" description="HTH tetR-type" evidence="5">
    <location>
        <begin position="14"/>
        <end position="74"/>
    </location>
</feature>
<dbReference type="Gene3D" id="1.10.357.10">
    <property type="entry name" value="Tetracycline Repressor, domain 2"/>
    <property type="match status" value="1"/>
</dbReference>
<dbReference type="InterPro" id="IPR050109">
    <property type="entry name" value="HTH-type_TetR-like_transc_reg"/>
</dbReference>
<keyword evidence="3" id="KW-0804">Transcription</keyword>
<dbReference type="InterPro" id="IPR036271">
    <property type="entry name" value="Tet_transcr_reg_TetR-rel_C_sf"/>
</dbReference>
<evidence type="ECO:0000256" key="3">
    <source>
        <dbReference type="ARBA" id="ARBA00023163"/>
    </source>
</evidence>
<dbReference type="GO" id="GO:0003700">
    <property type="term" value="F:DNA-binding transcription factor activity"/>
    <property type="evidence" value="ECO:0007669"/>
    <property type="project" value="TreeGrafter"/>
</dbReference>
<dbReference type="Gene3D" id="1.10.10.60">
    <property type="entry name" value="Homeodomain-like"/>
    <property type="match status" value="1"/>
</dbReference>
<sequence>MTNPIDATFDETESQKRKDILEGARAVFRAEGFDGASMGKIAAAAKVSKGTLYVYFDSKEALFRELVIADRKDAAERIFRIEPAEAADFVEALTELGIRFTSSMLSRDHIALIRMVMGASEKFPEVGQEFFRTGPSYGISRLADCLRQQVEAGQLQIDDDLELAAAHFLNLCQGNLAKQALFGIRDVPTPEEIRRTVESAVRIFMRAYGKTA</sequence>
<dbReference type="EMBL" id="JABBNT010000005">
    <property type="protein sequence ID" value="NMM46421.1"/>
    <property type="molecule type" value="Genomic_DNA"/>
</dbReference>
<gene>
    <name evidence="6" type="ORF">HH303_18155</name>
</gene>
<evidence type="ECO:0000256" key="4">
    <source>
        <dbReference type="PROSITE-ProRule" id="PRU00335"/>
    </source>
</evidence>
<dbReference type="InterPro" id="IPR001647">
    <property type="entry name" value="HTH_TetR"/>
</dbReference>
<evidence type="ECO:0000256" key="2">
    <source>
        <dbReference type="ARBA" id="ARBA00023125"/>
    </source>
</evidence>
<protein>
    <submittedName>
        <fullName evidence="6">TetR/AcrR family transcriptional regulator</fullName>
    </submittedName>
</protein>
<dbReference type="AlphaFoldDB" id="A0A7Y0E3B0"/>
<dbReference type="Pfam" id="PF00440">
    <property type="entry name" value="TetR_N"/>
    <property type="match status" value="1"/>
</dbReference>
<evidence type="ECO:0000256" key="1">
    <source>
        <dbReference type="ARBA" id="ARBA00023015"/>
    </source>
</evidence>
<reference evidence="6 7" key="1">
    <citation type="submission" date="2020-04" db="EMBL/GenBank/DDBJ databases">
        <title>Rhodospirillaceae bacterium KN72 isolated from deep sea.</title>
        <authorList>
            <person name="Zhang D.-C."/>
        </authorList>
    </citation>
    <scope>NUCLEOTIDE SEQUENCE [LARGE SCALE GENOMIC DNA]</scope>
    <source>
        <strain evidence="6 7">KN72</strain>
    </source>
</reference>
<dbReference type="Proteomes" id="UP000539372">
    <property type="component" value="Unassembled WGS sequence"/>
</dbReference>
<keyword evidence="7" id="KW-1185">Reference proteome</keyword>
<dbReference type="InterPro" id="IPR023772">
    <property type="entry name" value="DNA-bd_HTH_TetR-type_CS"/>
</dbReference>
<dbReference type="Pfam" id="PF14246">
    <property type="entry name" value="TetR_C_7"/>
    <property type="match status" value="1"/>
</dbReference>
<dbReference type="PRINTS" id="PR00455">
    <property type="entry name" value="HTHTETR"/>
</dbReference>
<dbReference type="PANTHER" id="PTHR30055">
    <property type="entry name" value="HTH-TYPE TRANSCRIPTIONAL REGULATOR RUTR"/>
    <property type="match status" value="1"/>
</dbReference>
<accession>A0A7Y0E3B0</accession>
<dbReference type="PROSITE" id="PS50977">
    <property type="entry name" value="HTH_TETR_2"/>
    <property type="match status" value="1"/>
</dbReference>
<dbReference type="FunFam" id="1.10.10.60:FF:000141">
    <property type="entry name" value="TetR family transcriptional regulator"/>
    <property type="match status" value="1"/>
</dbReference>
<feature type="DNA-binding region" description="H-T-H motif" evidence="4">
    <location>
        <begin position="37"/>
        <end position="56"/>
    </location>
</feature>
<name>A0A7Y0E3B0_9PROT</name>
<dbReference type="PROSITE" id="PS01081">
    <property type="entry name" value="HTH_TETR_1"/>
    <property type="match status" value="1"/>
</dbReference>
<organism evidence="6 7">
    <name type="scientific">Pacificispira spongiicola</name>
    <dbReference type="NCBI Taxonomy" id="2729598"/>
    <lineage>
        <taxon>Bacteria</taxon>
        <taxon>Pseudomonadati</taxon>
        <taxon>Pseudomonadota</taxon>
        <taxon>Alphaproteobacteria</taxon>
        <taxon>Rhodospirillales</taxon>
        <taxon>Rhodospirillaceae</taxon>
        <taxon>Pacificispira</taxon>
    </lineage>
</organism>
<dbReference type="SUPFAM" id="SSF46689">
    <property type="entry name" value="Homeodomain-like"/>
    <property type="match status" value="1"/>
</dbReference>
<evidence type="ECO:0000313" key="7">
    <source>
        <dbReference type="Proteomes" id="UP000539372"/>
    </source>
</evidence>
<dbReference type="SUPFAM" id="SSF48498">
    <property type="entry name" value="Tetracyclin repressor-like, C-terminal domain"/>
    <property type="match status" value="1"/>
</dbReference>
<dbReference type="InterPro" id="IPR009057">
    <property type="entry name" value="Homeodomain-like_sf"/>
</dbReference>
<dbReference type="InterPro" id="IPR039536">
    <property type="entry name" value="TetR_C_Proteobacteria"/>
</dbReference>
<keyword evidence="2 4" id="KW-0238">DNA-binding</keyword>
<dbReference type="PANTHER" id="PTHR30055:SF146">
    <property type="entry name" value="HTH-TYPE TRANSCRIPTIONAL DUAL REGULATOR CECR"/>
    <property type="match status" value="1"/>
</dbReference>
<evidence type="ECO:0000259" key="5">
    <source>
        <dbReference type="PROSITE" id="PS50977"/>
    </source>
</evidence>
<keyword evidence="1" id="KW-0805">Transcription regulation</keyword>